<dbReference type="GO" id="GO:0009055">
    <property type="term" value="F:electron transfer activity"/>
    <property type="evidence" value="ECO:0007669"/>
    <property type="project" value="InterPro"/>
</dbReference>
<dbReference type="GO" id="GO:0020037">
    <property type="term" value="F:heme binding"/>
    <property type="evidence" value="ECO:0007669"/>
    <property type="project" value="InterPro"/>
</dbReference>
<evidence type="ECO:0000313" key="10">
    <source>
        <dbReference type="EMBL" id="EAV41542.1"/>
    </source>
</evidence>
<evidence type="ECO:0000313" key="11">
    <source>
        <dbReference type="Proteomes" id="UP000004848"/>
    </source>
</evidence>
<dbReference type="InterPro" id="IPR036909">
    <property type="entry name" value="Cyt_c-like_dom_sf"/>
</dbReference>
<keyword evidence="2" id="KW-0813">Transport</keyword>
<evidence type="ECO:0000256" key="6">
    <source>
        <dbReference type="ARBA" id="ARBA00022982"/>
    </source>
</evidence>
<dbReference type="GO" id="GO:0005506">
    <property type="term" value="F:iron ion binding"/>
    <property type="evidence" value="ECO:0007669"/>
    <property type="project" value="InterPro"/>
</dbReference>
<evidence type="ECO:0000259" key="9">
    <source>
        <dbReference type="PROSITE" id="PS51007"/>
    </source>
</evidence>
<proteinExistence type="predicted"/>
<keyword evidence="5 8" id="KW-0479">Metal-binding</keyword>
<dbReference type="OrthoDB" id="9811281at2"/>
<dbReference type="eggNOG" id="COG2010">
    <property type="taxonomic scope" value="Bacteria"/>
</dbReference>
<keyword evidence="6" id="KW-0249">Electron transport</keyword>
<dbReference type="InterPro" id="IPR009056">
    <property type="entry name" value="Cyt_c-like_dom"/>
</dbReference>
<evidence type="ECO:0000256" key="1">
    <source>
        <dbReference type="ARBA" id="ARBA00001926"/>
    </source>
</evidence>
<organism evidence="10 11">
    <name type="scientific">Roseibium aggregatum (strain ATCC 25650 / DSM 13394 / JCM 20685 / NBRC 16684 / NCIMB 2208 / IAM 12614 / B1)</name>
    <name type="common">Stappia aggregata</name>
    <dbReference type="NCBI Taxonomy" id="384765"/>
    <lineage>
        <taxon>Bacteria</taxon>
        <taxon>Pseudomonadati</taxon>
        <taxon>Pseudomonadota</taxon>
        <taxon>Alphaproteobacteria</taxon>
        <taxon>Hyphomicrobiales</taxon>
        <taxon>Stappiaceae</taxon>
        <taxon>Roseibium</taxon>
    </lineage>
</organism>
<dbReference type="PANTHER" id="PTHR35008">
    <property type="entry name" value="BLL4482 PROTEIN-RELATED"/>
    <property type="match status" value="1"/>
</dbReference>
<comment type="cofactor">
    <cofactor evidence="1">
        <name>heme c</name>
        <dbReference type="ChEBI" id="CHEBI:61717"/>
    </cofactor>
</comment>
<dbReference type="Proteomes" id="UP000004848">
    <property type="component" value="Unassembled WGS sequence"/>
</dbReference>
<dbReference type="Gene3D" id="1.10.760.10">
    <property type="entry name" value="Cytochrome c-like domain"/>
    <property type="match status" value="1"/>
</dbReference>
<dbReference type="InterPro" id="IPR051459">
    <property type="entry name" value="Cytochrome_c-type_DH"/>
</dbReference>
<evidence type="ECO:0000256" key="7">
    <source>
        <dbReference type="ARBA" id="ARBA00023004"/>
    </source>
</evidence>
<accession>A0P0D4</accession>
<feature type="domain" description="Cytochrome c" evidence="9">
    <location>
        <begin position="43"/>
        <end position="142"/>
    </location>
</feature>
<comment type="caution">
    <text evidence="10">The sequence shown here is derived from an EMBL/GenBank/DDBJ whole genome shotgun (WGS) entry which is preliminary data.</text>
</comment>
<dbReference type="AlphaFoldDB" id="A0P0D4"/>
<dbReference type="PANTHER" id="PTHR35008:SF4">
    <property type="entry name" value="BLL4482 PROTEIN"/>
    <property type="match status" value="1"/>
</dbReference>
<evidence type="ECO:0000256" key="5">
    <source>
        <dbReference type="ARBA" id="ARBA00022723"/>
    </source>
</evidence>
<evidence type="ECO:0000256" key="2">
    <source>
        <dbReference type="ARBA" id="ARBA00022448"/>
    </source>
</evidence>
<dbReference type="Pfam" id="PF13442">
    <property type="entry name" value="Cytochrome_CBB3"/>
    <property type="match status" value="1"/>
</dbReference>
<gene>
    <name evidence="10" type="ORF">SIAM614_30566</name>
</gene>
<keyword evidence="7 8" id="KW-0408">Iron</keyword>
<name>A0P0D4_ROSAI</name>
<dbReference type="PRINTS" id="PR00605">
    <property type="entry name" value="CYTCHROMECIC"/>
</dbReference>
<dbReference type="SUPFAM" id="SSF46626">
    <property type="entry name" value="Cytochrome c"/>
    <property type="match status" value="1"/>
</dbReference>
<keyword evidence="3 8" id="KW-0349">Heme</keyword>
<evidence type="ECO:0000256" key="3">
    <source>
        <dbReference type="ARBA" id="ARBA00022617"/>
    </source>
</evidence>
<dbReference type="EMBL" id="AAUW01000020">
    <property type="protein sequence ID" value="EAV41542.1"/>
    <property type="molecule type" value="Genomic_DNA"/>
</dbReference>
<sequence>MTRRIRFGALAAVLAIVIGSAVFFLAKPGAEKDIVRLQPDAAELVRLGADIYMQNCASCHGDDLKGEPDWMDANPDGTLKAPPHDETGHTWHHQDELLFRITKHGTAKALGLQDFKSNMPAFDGALTDTEIIAVLSWIKAQWPQEVRARHDLINAQGGAPSS</sequence>
<evidence type="ECO:0000256" key="8">
    <source>
        <dbReference type="PROSITE-ProRule" id="PRU00433"/>
    </source>
</evidence>
<dbReference type="PROSITE" id="PS51007">
    <property type="entry name" value="CYTC"/>
    <property type="match status" value="1"/>
</dbReference>
<evidence type="ECO:0000256" key="4">
    <source>
        <dbReference type="ARBA" id="ARBA00022660"/>
    </source>
</evidence>
<keyword evidence="4" id="KW-0679">Respiratory chain</keyword>
<dbReference type="InterPro" id="IPR008168">
    <property type="entry name" value="Cyt_C_IC"/>
</dbReference>
<protein>
    <submittedName>
        <fullName evidence="10">Probable c-type cytochrome</fullName>
    </submittedName>
</protein>
<dbReference type="RefSeq" id="WP_006938497.1">
    <property type="nucleotide sequence ID" value="NZ_AAUW01000020.1"/>
</dbReference>
<dbReference type="GeneID" id="68848981"/>
<reference evidence="10 11" key="1">
    <citation type="submission" date="2006-05" db="EMBL/GenBank/DDBJ databases">
        <authorList>
            <person name="King G."/>
            <person name="Ferriera S."/>
            <person name="Johnson J."/>
            <person name="Kravitz S."/>
            <person name="Beeson K."/>
            <person name="Sutton G."/>
            <person name="Rogers Y.-H."/>
            <person name="Friedman R."/>
            <person name="Frazier M."/>
            <person name="Venter J.C."/>
        </authorList>
    </citation>
    <scope>NUCLEOTIDE SEQUENCE [LARGE SCALE GENOMIC DNA]</scope>
    <source>
        <strain evidence="11">ATCC 25650 / DSM 13394 / JCM 20685 / NBRC 16684 / NCIMB 2208 / IAM 12614 / B1</strain>
    </source>
</reference>